<keyword evidence="2" id="KW-1185">Reference proteome</keyword>
<reference evidence="2" key="1">
    <citation type="journal article" date="2023" name="Front. Plant Sci.">
        <title>Chromosomal-level genome assembly of Melastoma candidum provides insights into trichome evolution.</title>
        <authorList>
            <person name="Zhong Y."/>
            <person name="Wu W."/>
            <person name="Sun C."/>
            <person name="Zou P."/>
            <person name="Liu Y."/>
            <person name="Dai S."/>
            <person name="Zhou R."/>
        </authorList>
    </citation>
    <scope>NUCLEOTIDE SEQUENCE [LARGE SCALE GENOMIC DNA]</scope>
</reference>
<gene>
    <name evidence="1" type="ORF">MLD38_036234</name>
</gene>
<sequence length="1025" mass="114565">MGYLAACRDSFPGAADDTASSHVLESPFPKLEGLGDDNLRETAYEIFFTACRSSPGFGGRSALAYYTSAVSQDGGGGSHGASGSGPPAAASGGGRQNGVGMAPTSKVKKALGLKMLKRSHSKKMVSSNVAGSLMGGPSSPKWHNAGDASSPRLGYTVPVASRTRRPMTSAEIMRQQMRVTEHNDNRLRKTLMRTLVGQMGRRAETIILPLELLRHVKPSEFSNSTEYHSWQRRQLKVLEVGLLQHPLIPLEKMNTAAVRFQETIQSCQGKALDIGKNSDAMRTFCNYVVSLAWRSPNGTPNDTCHWADGFPLNIHIYTALLQSVFDLRDETCVLDEVDELLELIKKTWSTLGINRPTHNVCFAWVLFRQYIQTMEIEADLLSASQAMLAEVSMDAKRPDREAIFVRVLSLVLSSMRDWLEKRMRNYHEYFRRGKVGLIESILPLSLAASMIYGEQVLVPTMGPLDVKDLPAPDMSRDQVDKYIRSSLRNAFAKLLDNGTISHGSDVDDRGTKELLKLADKTEALALREREHFSPILKKWHPAAAGVAALVLHNCYGLLLKKHLNNTPNLSSEMAKLLHRAEKLEKFLVQMVVEDCTDCEDGGKSVVREMVPYEVNHVVLMLLKRQTDEKLKKGMEIIRRAKETENWNPKSKMEPYAQSAVDFTKFVKEMVEEFLDIPIGLNEDSMQDLTEGLGHLLHDYISLVASCGIKQSYLPSLPPLMRCQKSSSFSKLWKKTTPCSVTVEESHLVSLGDGHDPRPSMSRGTQRLYVRLNSLHYLFTHLHSLSKTISLSPKLSLNHYSYTNCRKQGGQATYFDIPKAAINAACQHVSEVAAYRLIFSDSSNFFYDNLYVGNIANSRIRPVLHILKQNLSLLCTILTDRAQPLAAKEIMKACFEAYLTVLLAGGSARVFNKTDSKIIEEDFESLKRVFCSSGEGLISEDVVQRESEKVQGVISLMSTPTDQLIEDFSFITCGIGIMNTGEKLPLPPTTRRWHRSDPDTILRVLCHRNDRTADQFLKRSFHLTKR</sequence>
<dbReference type="EMBL" id="CM042890">
    <property type="protein sequence ID" value="KAI4311329.1"/>
    <property type="molecule type" value="Genomic_DNA"/>
</dbReference>
<dbReference type="Proteomes" id="UP001057402">
    <property type="component" value="Chromosome 11"/>
</dbReference>
<accession>A0ACB9LKX7</accession>
<comment type="caution">
    <text evidence="1">The sequence shown here is derived from an EMBL/GenBank/DDBJ whole genome shotgun (WGS) entry which is preliminary data.</text>
</comment>
<protein>
    <submittedName>
        <fullName evidence="1">Uncharacterized protein</fullName>
    </submittedName>
</protein>
<organism evidence="1 2">
    <name type="scientific">Melastoma candidum</name>
    <dbReference type="NCBI Taxonomy" id="119954"/>
    <lineage>
        <taxon>Eukaryota</taxon>
        <taxon>Viridiplantae</taxon>
        <taxon>Streptophyta</taxon>
        <taxon>Embryophyta</taxon>
        <taxon>Tracheophyta</taxon>
        <taxon>Spermatophyta</taxon>
        <taxon>Magnoliopsida</taxon>
        <taxon>eudicotyledons</taxon>
        <taxon>Gunneridae</taxon>
        <taxon>Pentapetalae</taxon>
        <taxon>rosids</taxon>
        <taxon>malvids</taxon>
        <taxon>Myrtales</taxon>
        <taxon>Melastomataceae</taxon>
        <taxon>Melastomatoideae</taxon>
        <taxon>Melastomateae</taxon>
        <taxon>Melastoma</taxon>
    </lineage>
</organism>
<proteinExistence type="predicted"/>
<evidence type="ECO:0000313" key="2">
    <source>
        <dbReference type="Proteomes" id="UP001057402"/>
    </source>
</evidence>
<evidence type="ECO:0000313" key="1">
    <source>
        <dbReference type="EMBL" id="KAI4311329.1"/>
    </source>
</evidence>
<name>A0ACB9LKX7_9MYRT</name>